<dbReference type="AlphaFoldDB" id="A0A4D6KGM0"/>
<reference evidence="2 3" key="2">
    <citation type="submission" date="2019-04" db="EMBL/GenBank/DDBJ databases">
        <authorList>
            <person name="Yang S."/>
            <person name="Wei W."/>
        </authorList>
    </citation>
    <scope>NUCLEOTIDE SEQUENCE [LARGE SCALE GENOMIC DNA]</scope>
    <source>
        <strain evidence="3">ZP60</strain>
    </source>
</reference>
<feature type="compositionally biased region" description="Basic and acidic residues" evidence="1">
    <location>
        <begin position="310"/>
        <end position="321"/>
    </location>
</feature>
<evidence type="ECO:0000313" key="3">
    <source>
        <dbReference type="Proteomes" id="UP000297053"/>
    </source>
</evidence>
<feature type="region of interest" description="Disordered" evidence="1">
    <location>
        <begin position="1020"/>
        <end position="1039"/>
    </location>
</feature>
<dbReference type="Proteomes" id="UP000297053">
    <property type="component" value="Chromosome"/>
</dbReference>
<protein>
    <submittedName>
        <fullName evidence="2">Uncharacterized protein</fullName>
    </submittedName>
</protein>
<feature type="region of interest" description="Disordered" evidence="1">
    <location>
        <begin position="293"/>
        <end position="321"/>
    </location>
</feature>
<evidence type="ECO:0000313" key="2">
    <source>
        <dbReference type="EMBL" id="QCD64566.1"/>
    </source>
</evidence>
<feature type="compositionally biased region" description="Acidic residues" evidence="1">
    <location>
        <begin position="1028"/>
        <end position="1039"/>
    </location>
</feature>
<name>A0A4D6KGM0_9EURY</name>
<reference evidence="2 3" key="1">
    <citation type="submission" date="2019-04" db="EMBL/GenBank/DDBJ databases">
        <title>Complete genome sequence of Arthrobacter sp. ZXY-2 associated with effective atrazine degradation and salt adaptation.</title>
        <authorList>
            <person name="Zhao X."/>
        </authorList>
    </citation>
    <scope>NUCLEOTIDE SEQUENCE [LARGE SCALE GENOMIC DNA]</scope>
    <source>
        <strain evidence="3">ZP60</strain>
    </source>
</reference>
<gene>
    <name evidence="2" type="ORF">E5139_02520</name>
</gene>
<dbReference type="KEGG" id="halz:E5139_02520"/>
<proteinExistence type="predicted"/>
<sequence>MVAVMDDRGRVPFALIGVLLLVSSATLATTIDPGSLPSDSETEVVTERTTATAQTELREAVTTASRAAAADPVVDPADTAAGRLLDEETAFRDALRLRIYLRARDRLSRVAVRRGEVTGSVSLPSTETRAKRRAAIDRVTIQRADDDGTAIRVTVENVTVRTHRGGQVRSRTTISPTVTVVTPVLAAHDRVSTYQRRLDAGVTERGLSQRLTTQLYALAWSRGYLQYGEVPISNVVSNQHVGVVTNEALLDLQRETIGHADPRGRRTLAVAAARTAARDLTVATGTDSRVTDAVLSGPTKPAASDIEGLEPPRRSSPDERREVAVNETADRAFVDVLDDGAIDSTIRDAYSVEVRTVGRVEGDRHVGVSAPRPAGSNWTRVDKRRERSIRHRNVSVAPPPIPDGWHEFETYGRETVVTERAVGVWERQVAGPNGSVEVQRRTTDRTGTSRQTVTLAVVGRHDRTSPAPVRPIRRAHQRGAGPLEGPNLADARERARERLIDSQGGRSAALEYAVHSGPNSDVHTIELEVPANASEWAYRDLMGVRERVRSVAVEVRQGRVGSYESNPPAALARAVERERTRLIDAPSSYDGAATKARIAVRVAYLDRVQARLRARADDRRGRADAFGDRLDEAGTSIETLREGLDARGRPPSDRQPRLDGVGGPVALTADGAPAYLTQASLSHDDDPAIENSSRPLVARNVNVFTVPHQTVSDSLVDGLFGDRSGVRLDTAARTLNATNATLAEANAAAVDGEAVRRADARRPERHAENVSALTRERDALRREVASANEHVIDGQRSVLSRRAVAGSASEREAMLRDALAPWQTTHDRALALANGSVSRRLVALAGRRTDLSVAARDRLAIRLNATRRAALREPGGRPDTDAVDASRSRTQTVARELAREAAAAGAERATKRGYGAVVNDTFEAMPSGLPLAPVPGSWYATTNVWHVTVRGEYARFGVRVSQGRPTTPGGEFVYARDGENVSLDVDDDGSPERIGRSTRVDFEATATVLVVVPPGKTGVGDTNGVAIEESEGWPDPGPE</sequence>
<organism evidence="2 3">
    <name type="scientific">Halomicrobium mukohataei</name>
    <dbReference type="NCBI Taxonomy" id="57705"/>
    <lineage>
        <taxon>Archaea</taxon>
        <taxon>Methanobacteriati</taxon>
        <taxon>Methanobacteriota</taxon>
        <taxon>Stenosarchaea group</taxon>
        <taxon>Halobacteria</taxon>
        <taxon>Halobacteriales</taxon>
        <taxon>Haloarculaceae</taxon>
        <taxon>Halomicrobium</taxon>
    </lineage>
</organism>
<dbReference type="InterPro" id="IPR055710">
    <property type="entry name" value="DUF7286"/>
</dbReference>
<evidence type="ECO:0000256" key="1">
    <source>
        <dbReference type="SAM" id="MobiDB-lite"/>
    </source>
</evidence>
<dbReference type="Pfam" id="PF23957">
    <property type="entry name" value="DUF7286"/>
    <property type="match status" value="1"/>
</dbReference>
<accession>A0A4D6KGM0</accession>
<dbReference type="EMBL" id="CP039375">
    <property type="protein sequence ID" value="QCD64566.1"/>
    <property type="molecule type" value="Genomic_DNA"/>
</dbReference>